<dbReference type="SMART" id="SM00368">
    <property type="entry name" value="LRR_RI"/>
    <property type="match status" value="2"/>
</dbReference>
<dbReference type="HOGENOM" id="CLU_374807_0_0_1"/>
<evidence type="ECO:0007829" key="5">
    <source>
        <dbReference type="PeptideAtlas" id="B7PCC9"/>
    </source>
</evidence>
<accession>B7PCC9</accession>
<dbReference type="InParanoid" id="B7PCC9"/>
<dbReference type="SUPFAM" id="SSF52047">
    <property type="entry name" value="RNI-like"/>
    <property type="match status" value="3"/>
</dbReference>
<dbReference type="EMBL" id="ABJB011020693">
    <property type="status" value="NOT_ANNOTATED_CDS"/>
    <property type="molecule type" value="Genomic_DNA"/>
</dbReference>
<evidence type="ECO:0000313" key="2">
    <source>
        <dbReference type="EMBL" id="EEC04251.1"/>
    </source>
</evidence>
<dbReference type="EMBL" id="DS683037">
    <property type="protein sequence ID" value="EEC04251.1"/>
    <property type="molecule type" value="Genomic_DNA"/>
</dbReference>
<sequence>MDEAELSPKLDDPQLVEEIRERINLKMADALSRPCSATDTKDCRLLDDVTSWNELLHPVGFEVYEYEPGRFALHSLNAHFEETTGHSEHIQEEVLKTDACIEDLDLSGNDIGSMGAGALAEAIAANHTLKNLNLTQNYIDTLGTMAIAKSLVGNTTLEEVNLGYVLCEDSELDGLETMFEGFGIQVSDTESDCLVKLFRKLSSFEKIIAVWNDAGVSELARTIQCSSKIRKVSLEGLCEVSTEVLKELFHALLANKTVETLEIPLEMTCSEDAVSSLTEYLSTTTSLKHFTMPLKASQKEAVRALTEALAVNQSIVHLQVICPDVDELTEQLFGDVFKQNHTIETFLLNDYTGQFELSDHKPLIKLAAALADNYVVTKVKNEFSGVPWEGLSAVHTILRRNRSLLNQAVRVKTREDRELELFTFRIRDALRRNLTLFHKALKFVLGWNQKHLAAAFEKVCGSDALVEKVMELEGDTNLEAKQRIKCRDLYLRTHFFQITRVVNNKLECVRTGAVDMDDCNLISEAELEKYAYSIASLDPFRVLRSITSLRDRLRAQGADLLKPCSSRDDGTSCWVVDSLLTLNKHLTSVHTEIEEYEPGKLAVTYIDAVDECDDLSDRTFLDCVFLICWLLRNHRCIKRVCLCESVLVRTNPAMLGKAIKLAPGLVEVDIKCRFISTRASIALASALSHKVGLEKLHLSSLLVDHVTARDIACALKKSRVQSLVLYNGLSMRAGDVILRAS</sequence>
<dbReference type="EMBL" id="ABJB010965276">
    <property type="status" value="NOT_ANNOTATED_CDS"/>
    <property type="molecule type" value="Genomic_DNA"/>
</dbReference>
<keyword evidence="5" id="KW-1267">Proteomics identification</keyword>
<dbReference type="AlphaFoldDB" id="B7PCC9"/>
<name>B7PCC9_IXOSC</name>
<evidence type="ECO:0000313" key="4">
    <source>
        <dbReference type="Proteomes" id="UP000001555"/>
    </source>
</evidence>
<evidence type="ECO:0000256" key="1">
    <source>
        <dbReference type="ARBA" id="ARBA00022737"/>
    </source>
</evidence>
<dbReference type="InterPro" id="IPR032675">
    <property type="entry name" value="LRR_dom_sf"/>
</dbReference>
<dbReference type="Gene3D" id="3.80.10.10">
    <property type="entry name" value="Ribonuclease Inhibitor"/>
    <property type="match status" value="2"/>
</dbReference>
<dbReference type="VEuPathDB" id="VectorBase:ISCW003174"/>
<dbReference type="VEuPathDB" id="VectorBase:ISCP_027358"/>
<dbReference type="EMBL" id="ABJB011045362">
    <property type="status" value="NOT_ANNOTATED_CDS"/>
    <property type="molecule type" value="Genomic_DNA"/>
</dbReference>
<reference evidence="2 4" key="1">
    <citation type="submission" date="2008-03" db="EMBL/GenBank/DDBJ databases">
        <title>Annotation of Ixodes scapularis.</title>
        <authorList>
            <consortium name="Ixodes scapularis Genome Project Consortium"/>
            <person name="Caler E."/>
            <person name="Hannick L.I."/>
            <person name="Bidwell S."/>
            <person name="Joardar V."/>
            <person name="Thiagarajan M."/>
            <person name="Amedeo P."/>
            <person name="Galinsky K.J."/>
            <person name="Schobel S."/>
            <person name="Inman J."/>
            <person name="Hostetler J."/>
            <person name="Miller J."/>
            <person name="Hammond M."/>
            <person name="Megy K."/>
            <person name="Lawson D."/>
            <person name="Kodira C."/>
            <person name="Sutton G."/>
            <person name="Meyer J."/>
            <person name="Hill C.A."/>
            <person name="Birren B."/>
            <person name="Nene V."/>
            <person name="Collins F."/>
            <person name="Alarcon-Chaidez F."/>
            <person name="Wikel S."/>
            <person name="Strausberg R."/>
        </authorList>
    </citation>
    <scope>NUCLEOTIDE SEQUENCE [LARGE SCALE GENOMIC DNA]</scope>
    <source>
        <strain evidence="4">Wikel</strain>
        <strain evidence="2">Wikel colony</strain>
    </source>
</reference>
<dbReference type="Proteomes" id="UP000001555">
    <property type="component" value="Unassembled WGS sequence"/>
</dbReference>
<dbReference type="InterPro" id="IPR052201">
    <property type="entry name" value="LRR-containing_regulator"/>
</dbReference>
<dbReference type="VEuPathDB" id="VectorBase:ISCP_036969"/>
<gene>
    <name evidence="2" type="ORF">IscW_ISCW003174</name>
</gene>
<dbReference type="PANTHER" id="PTHR24111">
    <property type="entry name" value="LEUCINE-RICH REPEAT-CONTAINING PROTEIN 34"/>
    <property type="match status" value="1"/>
</dbReference>
<evidence type="ECO:0000313" key="3">
    <source>
        <dbReference type="EnsemblMetazoa" id="ISCW003174-PA"/>
    </source>
</evidence>
<dbReference type="EMBL" id="ABJB011035897">
    <property type="status" value="NOT_ANNOTATED_CDS"/>
    <property type="molecule type" value="Genomic_DNA"/>
</dbReference>
<proteinExistence type="evidence at protein level"/>
<dbReference type="PaxDb" id="6945-B7PCC9"/>
<organism>
    <name type="scientific">Ixodes scapularis</name>
    <name type="common">Black-legged tick</name>
    <name type="synonym">Deer tick</name>
    <dbReference type="NCBI Taxonomy" id="6945"/>
    <lineage>
        <taxon>Eukaryota</taxon>
        <taxon>Metazoa</taxon>
        <taxon>Ecdysozoa</taxon>
        <taxon>Arthropoda</taxon>
        <taxon>Chelicerata</taxon>
        <taxon>Arachnida</taxon>
        <taxon>Acari</taxon>
        <taxon>Parasitiformes</taxon>
        <taxon>Ixodida</taxon>
        <taxon>Ixodoidea</taxon>
        <taxon>Ixodidae</taxon>
        <taxon>Ixodinae</taxon>
        <taxon>Ixodes</taxon>
    </lineage>
</organism>
<protein>
    <submittedName>
        <fullName evidence="2 3">Leucine rich repeat-containing protein, putative</fullName>
    </submittedName>
</protein>
<keyword evidence="4" id="KW-1185">Reference proteome</keyword>
<keyword evidence="1" id="KW-0677">Repeat</keyword>
<dbReference type="EMBL" id="ABJB010165259">
    <property type="status" value="NOT_ANNOTATED_CDS"/>
    <property type="molecule type" value="Genomic_DNA"/>
</dbReference>
<dbReference type="VEuPathDB" id="VectorBase:ISCI003174"/>
<dbReference type="PANTHER" id="PTHR24111:SF0">
    <property type="entry name" value="LEUCINE-RICH REPEAT-CONTAINING PROTEIN"/>
    <property type="match status" value="1"/>
</dbReference>
<dbReference type="EnsemblMetazoa" id="ISCW003174-RA">
    <property type="protein sequence ID" value="ISCW003174-PA"/>
    <property type="gene ID" value="ISCW003174"/>
</dbReference>
<dbReference type="OrthoDB" id="6501522at2759"/>
<reference evidence="3" key="2">
    <citation type="submission" date="2020-05" db="UniProtKB">
        <authorList>
            <consortium name="EnsemblMetazoa"/>
        </authorList>
    </citation>
    <scope>IDENTIFICATION</scope>
    <source>
        <strain evidence="3">wikel</strain>
    </source>
</reference>